<feature type="region of interest" description="Disordered" evidence="1">
    <location>
        <begin position="596"/>
        <end position="619"/>
    </location>
</feature>
<dbReference type="RefSeq" id="WP_343991390.1">
    <property type="nucleotide sequence ID" value="NZ_BAAANB010000021.1"/>
</dbReference>
<sequence length="649" mass="70080">MPAFHPSARPSAASAAADVAGPLGRTLGAGAVRLGPGLLADWQARNREVTVPHTAEQVVNAGNLENFRRIADGITAPYAGRYPFLDTDVYKTLEGIAYELARPDLHGAPMADVRDFYEAAVDLIVRSQRPDGYLGTAFGGEGALREPWSDLAWGHELYNFGHLAQAAVAASRQLGDRRLLDVARRFADLVVERYGDDGEAAYCGHPESEMALVELFRETGEARYLRQAQLFVDRRGAGTLAHSIFPPNYFQDHAPLRQMDSVTGHAVRMVYLAAGATDVAVETGDAALLAHLEKLWDDMVATKSYLTGGLGSRHSDEAFGDRYELPSERAYAETCAAIGAMQWGWRLFVATGRADVLDAVERILYNAYAVGLGLEGSTFFYDNPLQRRPDHEQRSGAETGGEPLRRAWFGCPCCPPNVVRWMAQLQDHVAVANETSLTLGLLTAGQVNSPGLDVDVETAYPFDGTLEIGVRRAAAGPVTLAVRVPGWATGATATLDGDALPDVGPGWLRLTREWSPGEQLRLQLPMRVRRVVSHPHLDATRGAVAVVRGPIVHCLEQQDAPAPVDDLVLVGAREATRPGADAVTARAVEGLVAVQPATSSEPYPDLDEAHQGGGVADEDASPAVPVPLVPYYLWGNRRPAAMRVWLRQS</sequence>
<accession>A0ABP5FR06</accession>
<feature type="domain" description="Non-reducing end beta-L-arabinofuranosidase-like GH127 catalytic" evidence="2">
    <location>
        <begin position="31"/>
        <end position="427"/>
    </location>
</feature>
<reference evidence="6" key="1">
    <citation type="journal article" date="2019" name="Int. J. Syst. Evol. Microbiol.">
        <title>The Global Catalogue of Microorganisms (GCM) 10K type strain sequencing project: providing services to taxonomists for standard genome sequencing and annotation.</title>
        <authorList>
            <consortium name="The Broad Institute Genomics Platform"/>
            <consortium name="The Broad Institute Genome Sequencing Center for Infectious Disease"/>
            <person name="Wu L."/>
            <person name="Ma J."/>
        </authorList>
    </citation>
    <scope>NUCLEOTIDE SEQUENCE [LARGE SCALE GENOMIC DNA]</scope>
    <source>
        <strain evidence="6">JCM 14283</strain>
    </source>
</reference>
<gene>
    <name evidence="5" type="ORF">GCM10009740_22980</name>
</gene>
<protein>
    <submittedName>
        <fullName evidence="5">Glycoside hydrolase family 127 protein</fullName>
    </submittedName>
</protein>
<evidence type="ECO:0000259" key="4">
    <source>
        <dbReference type="Pfam" id="PF20737"/>
    </source>
</evidence>
<evidence type="ECO:0000259" key="3">
    <source>
        <dbReference type="Pfam" id="PF20736"/>
    </source>
</evidence>
<dbReference type="InterPro" id="IPR049046">
    <property type="entry name" value="Beta-AFase-like_GH127_middle"/>
</dbReference>
<dbReference type="Pfam" id="PF07944">
    <property type="entry name" value="Beta-AFase-like_GH127_cat"/>
    <property type="match status" value="1"/>
</dbReference>
<dbReference type="SUPFAM" id="SSF48208">
    <property type="entry name" value="Six-hairpin glycosidases"/>
    <property type="match status" value="1"/>
</dbReference>
<dbReference type="InterPro" id="IPR049049">
    <property type="entry name" value="Beta-AFase-like_GH127_C"/>
</dbReference>
<name>A0ABP5FR06_9MICO</name>
<comment type="caution">
    <text evidence="5">The sequence shown here is derived from an EMBL/GenBank/DDBJ whole genome shotgun (WGS) entry which is preliminary data.</text>
</comment>
<keyword evidence="5" id="KW-0378">Hydrolase</keyword>
<keyword evidence="6" id="KW-1185">Reference proteome</keyword>
<dbReference type="PANTHER" id="PTHR43465">
    <property type="entry name" value="DUF1680 DOMAIN PROTEIN (AFU_ORTHOLOGUE AFUA_1G08910)"/>
    <property type="match status" value="1"/>
</dbReference>
<organism evidence="5 6">
    <name type="scientific">Terrabacter terrae</name>
    <dbReference type="NCBI Taxonomy" id="318434"/>
    <lineage>
        <taxon>Bacteria</taxon>
        <taxon>Bacillati</taxon>
        <taxon>Actinomycetota</taxon>
        <taxon>Actinomycetes</taxon>
        <taxon>Micrococcales</taxon>
        <taxon>Intrasporangiaceae</taxon>
        <taxon>Terrabacter</taxon>
    </lineage>
</organism>
<dbReference type="GO" id="GO:0016787">
    <property type="term" value="F:hydrolase activity"/>
    <property type="evidence" value="ECO:0007669"/>
    <property type="project" value="UniProtKB-KW"/>
</dbReference>
<feature type="domain" description="Non-reducing end beta-L-arabinofuranosidase-like GH127 middle" evidence="3">
    <location>
        <begin position="447"/>
        <end position="526"/>
    </location>
</feature>
<evidence type="ECO:0000259" key="2">
    <source>
        <dbReference type="Pfam" id="PF07944"/>
    </source>
</evidence>
<evidence type="ECO:0000313" key="6">
    <source>
        <dbReference type="Proteomes" id="UP001501285"/>
    </source>
</evidence>
<proteinExistence type="predicted"/>
<evidence type="ECO:0000313" key="5">
    <source>
        <dbReference type="EMBL" id="GAA2032314.1"/>
    </source>
</evidence>
<dbReference type="Pfam" id="PF20736">
    <property type="entry name" value="Glyco_hydro127M"/>
    <property type="match status" value="1"/>
</dbReference>
<dbReference type="InterPro" id="IPR049174">
    <property type="entry name" value="Beta-AFase-like"/>
</dbReference>
<feature type="domain" description="Non-reducing end beta-L-arabinofuranosidase-like GH127 C-terminal" evidence="4">
    <location>
        <begin position="528"/>
        <end position="647"/>
    </location>
</feature>
<dbReference type="EMBL" id="BAAANB010000021">
    <property type="protein sequence ID" value="GAA2032314.1"/>
    <property type="molecule type" value="Genomic_DNA"/>
</dbReference>
<dbReference type="InterPro" id="IPR008928">
    <property type="entry name" value="6-hairpin_glycosidase_sf"/>
</dbReference>
<dbReference type="Pfam" id="PF20737">
    <property type="entry name" value="Glyco_hydro127C"/>
    <property type="match status" value="1"/>
</dbReference>
<dbReference type="PANTHER" id="PTHR43465:SF2">
    <property type="entry name" value="DUF1680 DOMAIN PROTEIN (AFU_ORTHOLOGUE AFUA_1G08910)"/>
    <property type="match status" value="1"/>
</dbReference>
<dbReference type="InterPro" id="IPR012878">
    <property type="entry name" value="Beta-AFase-like_GH127_cat"/>
</dbReference>
<dbReference type="Proteomes" id="UP001501285">
    <property type="component" value="Unassembled WGS sequence"/>
</dbReference>
<evidence type="ECO:0000256" key="1">
    <source>
        <dbReference type="SAM" id="MobiDB-lite"/>
    </source>
</evidence>